<feature type="signal peptide" evidence="1">
    <location>
        <begin position="1"/>
        <end position="19"/>
    </location>
</feature>
<evidence type="ECO:0000313" key="2">
    <source>
        <dbReference type="EMBL" id="RAK75305.1"/>
    </source>
</evidence>
<evidence type="ECO:0000313" key="3">
    <source>
        <dbReference type="Proteomes" id="UP000249789"/>
    </source>
</evidence>
<dbReference type="EMBL" id="KZ824659">
    <property type="protein sequence ID" value="RAK75305.1"/>
    <property type="molecule type" value="Genomic_DNA"/>
</dbReference>
<gene>
    <name evidence="2" type="ORF">BO72DRAFT_498234</name>
</gene>
<reference evidence="2 3" key="1">
    <citation type="submission" date="2018-02" db="EMBL/GenBank/DDBJ databases">
        <title>The genomes of Aspergillus section Nigri reveals drivers in fungal speciation.</title>
        <authorList>
            <consortium name="DOE Joint Genome Institute"/>
            <person name="Vesth T.C."/>
            <person name="Nybo J."/>
            <person name="Theobald S."/>
            <person name="Brandl J."/>
            <person name="Frisvad J.C."/>
            <person name="Nielsen K.F."/>
            <person name="Lyhne E.K."/>
            <person name="Kogle M.E."/>
            <person name="Kuo A."/>
            <person name="Riley R."/>
            <person name="Clum A."/>
            <person name="Nolan M."/>
            <person name="Lipzen A."/>
            <person name="Salamov A."/>
            <person name="Henrissat B."/>
            <person name="Wiebenga A."/>
            <person name="De vries R.P."/>
            <person name="Grigoriev I.V."/>
            <person name="Mortensen U.H."/>
            <person name="Andersen M.R."/>
            <person name="Baker S.E."/>
        </authorList>
    </citation>
    <scope>NUCLEOTIDE SEQUENCE [LARGE SCALE GENOMIC DNA]</scope>
    <source>
        <strain evidence="2 3">CBS 313.89</strain>
    </source>
</reference>
<name>A0A8G1RL63_9EURO</name>
<organism evidence="2 3">
    <name type="scientific">Aspergillus fijiensis CBS 313.89</name>
    <dbReference type="NCBI Taxonomy" id="1448319"/>
    <lineage>
        <taxon>Eukaryota</taxon>
        <taxon>Fungi</taxon>
        <taxon>Dikarya</taxon>
        <taxon>Ascomycota</taxon>
        <taxon>Pezizomycotina</taxon>
        <taxon>Eurotiomycetes</taxon>
        <taxon>Eurotiomycetidae</taxon>
        <taxon>Eurotiales</taxon>
        <taxon>Aspergillaceae</taxon>
        <taxon>Aspergillus</taxon>
    </lineage>
</organism>
<keyword evidence="3" id="KW-1185">Reference proteome</keyword>
<evidence type="ECO:0000256" key="1">
    <source>
        <dbReference type="SAM" id="SignalP"/>
    </source>
</evidence>
<dbReference type="RefSeq" id="XP_040799315.1">
    <property type="nucleotide sequence ID" value="XM_040948755.1"/>
</dbReference>
<sequence length="113" mass="12006">MKSTIVVLATLLPMAMSSAVPADADAEIDLSQKQELSGNNALRCQLGSSIDFKNVPCGGAPIAGSLNNGQVIFLRCQNHRAPGTTWYKTKSGTWVANVNCRTGNINNLPECDI</sequence>
<dbReference type="VEuPathDB" id="FungiDB:BO72DRAFT_498234"/>
<dbReference type="Proteomes" id="UP000249789">
    <property type="component" value="Unassembled WGS sequence"/>
</dbReference>
<evidence type="ECO:0008006" key="4">
    <source>
        <dbReference type="Google" id="ProtNLM"/>
    </source>
</evidence>
<proteinExistence type="predicted"/>
<keyword evidence="1" id="KW-0732">Signal</keyword>
<protein>
    <recommendedName>
        <fullName evidence="4">Cyanovirin-N domain-containing protein</fullName>
    </recommendedName>
</protein>
<dbReference type="GeneID" id="63866088"/>
<feature type="chain" id="PRO_5034689140" description="Cyanovirin-N domain-containing protein" evidence="1">
    <location>
        <begin position="20"/>
        <end position="113"/>
    </location>
</feature>
<dbReference type="OrthoDB" id="10381202at2759"/>
<dbReference type="AlphaFoldDB" id="A0A8G1RL63"/>
<accession>A0A8G1RL63</accession>